<reference evidence="2" key="1">
    <citation type="submission" date="2021-07" db="EMBL/GenBank/DDBJ databases">
        <authorList>
            <person name="Durling M."/>
        </authorList>
    </citation>
    <scope>NUCLEOTIDE SEQUENCE</scope>
</reference>
<feature type="signal peptide" evidence="1">
    <location>
        <begin position="1"/>
        <end position="19"/>
    </location>
</feature>
<keyword evidence="1" id="KW-0732">Signal</keyword>
<gene>
    <name evidence="2" type="ORF">HYFRA_00005753</name>
</gene>
<evidence type="ECO:0000313" key="2">
    <source>
        <dbReference type="EMBL" id="CAG8951948.1"/>
    </source>
</evidence>
<dbReference type="EMBL" id="CAJVRL010000044">
    <property type="protein sequence ID" value="CAG8951948.1"/>
    <property type="molecule type" value="Genomic_DNA"/>
</dbReference>
<organism evidence="2 3">
    <name type="scientific">Hymenoscyphus fraxineus</name>
    <dbReference type="NCBI Taxonomy" id="746836"/>
    <lineage>
        <taxon>Eukaryota</taxon>
        <taxon>Fungi</taxon>
        <taxon>Dikarya</taxon>
        <taxon>Ascomycota</taxon>
        <taxon>Pezizomycotina</taxon>
        <taxon>Leotiomycetes</taxon>
        <taxon>Helotiales</taxon>
        <taxon>Helotiaceae</taxon>
        <taxon>Hymenoscyphus</taxon>
    </lineage>
</organism>
<dbReference type="AlphaFoldDB" id="A0A9N9KS17"/>
<evidence type="ECO:0000313" key="3">
    <source>
        <dbReference type="Proteomes" id="UP000696280"/>
    </source>
</evidence>
<comment type="caution">
    <text evidence="2">The sequence shown here is derived from an EMBL/GenBank/DDBJ whole genome shotgun (WGS) entry which is preliminary data.</text>
</comment>
<keyword evidence="3" id="KW-1185">Reference proteome</keyword>
<accession>A0A9N9KS17</accession>
<dbReference type="Proteomes" id="UP000696280">
    <property type="component" value="Unassembled WGS sequence"/>
</dbReference>
<sequence length="68" mass="7034">MQFPSSLLIFSSLVALSTAVEINVGGSSCPGVGEISRACREKCGNNPGSMSCYIRPGQNYAIITCSGC</sequence>
<name>A0A9N9KS17_9HELO</name>
<proteinExistence type="predicted"/>
<protein>
    <submittedName>
        <fullName evidence="2">Uncharacterized protein</fullName>
    </submittedName>
</protein>
<evidence type="ECO:0000256" key="1">
    <source>
        <dbReference type="SAM" id="SignalP"/>
    </source>
</evidence>
<feature type="chain" id="PRO_5040134672" evidence="1">
    <location>
        <begin position="20"/>
        <end position="68"/>
    </location>
</feature>